<feature type="domain" description="MaoC-like" evidence="1">
    <location>
        <begin position="22"/>
        <end position="116"/>
    </location>
</feature>
<name>A0ABR9S237_9BURK</name>
<evidence type="ECO:0000313" key="3">
    <source>
        <dbReference type="Proteomes" id="UP000806285"/>
    </source>
</evidence>
<dbReference type="InterPro" id="IPR052342">
    <property type="entry name" value="MCH/BMMD"/>
</dbReference>
<dbReference type="EMBL" id="JADDIV010000002">
    <property type="protein sequence ID" value="MBE7367112.1"/>
    <property type="molecule type" value="Genomic_DNA"/>
</dbReference>
<dbReference type="Pfam" id="PF01575">
    <property type="entry name" value="MaoC_dehydratas"/>
    <property type="match status" value="1"/>
</dbReference>
<dbReference type="PANTHER" id="PTHR43664:SF1">
    <property type="entry name" value="BETA-METHYLMALYL-COA DEHYDRATASE"/>
    <property type="match status" value="1"/>
</dbReference>
<accession>A0ABR9S237</accession>
<dbReference type="Gene3D" id="3.10.129.10">
    <property type="entry name" value="Hotdog Thioesterase"/>
    <property type="match status" value="1"/>
</dbReference>
<dbReference type="SUPFAM" id="SSF54637">
    <property type="entry name" value="Thioesterase/thiol ester dehydrase-isomerase"/>
    <property type="match status" value="1"/>
</dbReference>
<keyword evidence="3" id="KW-1185">Reference proteome</keyword>
<dbReference type="InterPro" id="IPR029069">
    <property type="entry name" value="HotDog_dom_sf"/>
</dbReference>
<evidence type="ECO:0000259" key="1">
    <source>
        <dbReference type="Pfam" id="PF01575"/>
    </source>
</evidence>
<gene>
    <name evidence="2" type="ORF">IM787_06030</name>
</gene>
<reference evidence="2 3" key="1">
    <citation type="submission" date="2020-10" db="EMBL/GenBank/DDBJ databases">
        <title>Ramlibacter sp. HM2 16S ribosomal RNA gene Genome sequencing and assembly.</title>
        <authorList>
            <person name="Kang M."/>
        </authorList>
    </citation>
    <scope>NUCLEOTIDE SEQUENCE [LARGE SCALE GENOMIC DNA]</scope>
    <source>
        <strain evidence="2 3">HM2</strain>
    </source>
</reference>
<comment type="caution">
    <text evidence="2">The sequence shown here is derived from an EMBL/GenBank/DDBJ whole genome shotgun (WGS) entry which is preliminary data.</text>
</comment>
<organism evidence="2 3">
    <name type="scientific">Ramlibacter pallidus</name>
    <dbReference type="NCBI Taxonomy" id="2780087"/>
    <lineage>
        <taxon>Bacteria</taxon>
        <taxon>Pseudomonadati</taxon>
        <taxon>Pseudomonadota</taxon>
        <taxon>Betaproteobacteria</taxon>
        <taxon>Burkholderiales</taxon>
        <taxon>Comamonadaceae</taxon>
        <taxon>Ramlibacter</taxon>
    </lineage>
</organism>
<sequence>MPVTIFWEDLAPGSVRELGSTMVDAAEVKEFAGKYDPQPFHLDEEAGKASLFGGLCASGWHTCAMAMRLTVDNLLRHSASLGSPGLESLKWLKPVFPGDRLTLRHTILESRAMRKRPDAGIVRSRWDLYNQDGAKVLEMEGYGMFRRRTPATPEEIARLDTQRPAG</sequence>
<dbReference type="RefSeq" id="WP_193675743.1">
    <property type="nucleotide sequence ID" value="NZ_JADDIV010000002.1"/>
</dbReference>
<dbReference type="Proteomes" id="UP000806285">
    <property type="component" value="Unassembled WGS sequence"/>
</dbReference>
<protein>
    <submittedName>
        <fullName evidence="2">MaoC family dehydratase</fullName>
    </submittedName>
</protein>
<dbReference type="PANTHER" id="PTHR43664">
    <property type="entry name" value="MONOAMINE OXIDASE-RELATED"/>
    <property type="match status" value="1"/>
</dbReference>
<dbReference type="InterPro" id="IPR002539">
    <property type="entry name" value="MaoC-like_dom"/>
</dbReference>
<dbReference type="CDD" id="cd03454">
    <property type="entry name" value="YdeM"/>
    <property type="match status" value="1"/>
</dbReference>
<evidence type="ECO:0000313" key="2">
    <source>
        <dbReference type="EMBL" id="MBE7367112.1"/>
    </source>
</evidence>
<proteinExistence type="predicted"/>